<dbReference type="Pfam" id="PF02653">
    <property type="entry name" value="BPD_transp_2"/>
    <property type="match status" value="1"/>
</dbReference>
<evidence type="ECO:0000256" key="6">
    <source>
        <dbReference type="ARBA" id="ARBA00022989"/>
    </source>
</evidence>
<comment type="caution">
    <text evidence="10">The sequence shown here is derived from an EMBL/GenBank/DDBJ whole genome shotgun (WGS) entry which is preliminary data.</text>
</comment>
<feature type="transmembrane region" description="Helical" evidence="9">
    <location>
        <begin position="184"/>
        <end position="204"/>
    </location>
</feature>
<keyword evidence="5" id="KW-0029">Amino-acid transport</keyword>
<dbReference type="EMBL" id="BAAALD010000040">
    <property type="protein sequence ID" value="GAA1094184.1"/>
    <property type="molecule type" value="Genomic_DNA"/>
</dbReference>
<feature type="transmembrane region" description="Helical" evidence="9">
    <location>
        <begin position="249"/>
        <end position="272"/>
    </location>
</feature>
<evidence type="ECO:0000313" key="10">
    <source>
        <dbReference type="EMBL" id="GAA1094184.1"/>
    </source>
</evidence>
<keyword evidence="11" id="KW-1185">Reference proteome</keyword>
<dbReference type="InterPro" id="IPR001851">
    <property type="entry name" value="ABC_transp_permease"/>
</dbReference>
<evidence type="ECO:0000256" key="1">
    <source>
        <dbReference type="ARBA" id="ARBA00004651"/>
    </source>
</evidence>
<sequence length="286" mass="29391">MIQTLVNGAFLGCLFAVMAVGLTLVYGVMEVPNFAHAGVVVLAACTTWSATAAGLPFVLAALAGIACGGLVSVLTETAAYRWIVDKPAAAPAVALGLLLILQNTALRLYGGEGRSLDTPYDTVLLRFGGISLPGVKAALMVLAGLSLAALHLLLSRTSLGRRMRAVAQDREAAAMLGIPLRRQYALAFLVAGLLAGVAAIAYAPTYQVSPYMADEVLLSAFVVVVLGGLGSVWGAVAGGLVLGVVESLGAAYVSSAYQSAFGFLMLVIVLVLRPTGLRSTNSRRVA</sequence>
<accession>A0ABN1TMC7</accession>
<gene>
    <name evidence="10" type="ORF">GCM10009663_42110</name>
</gene>
<comment type="subcellular location">
    <subcellularLocation>
        <location evidence="1">Cell membrane</location>
        <topology evidence="1">Multi-pass membrane protein</topology>
    </subcellularLocation>
</comment>
<feature type="transmembrane region" description="Helical" evidence="9">
    <location>
        <begin position="130"/>
        <end position="154"/>
    </location>
</feature>
<name>A0ABN1TMC7_9ACTN</name>
<evidence type="ECO:0000256" key="5">
    <source>
        <dbReference type="ARBA" id="ARBA00022970"/>
    </source>
</evidence>
<feature type="transmembrane region" description="Helical" evidence="9">
    <location>
        <begin position="57"/>
        <end position="76"/>
    </location>
</feature>
<keyword evidence="2" id="KW-0813">Transport</keyword>
<keyword evidence="3" id="KW-1003">Cell membrane</keyword>
<dbReference type="Proteomes" id="UP001499987">
    <property type="component" value="Unassembled WGS sequence"/>
</dbReference>
<dbReference type="InterPro" id="IPR052157">
    <property type="entry name" value="BCAA_transport_permease"/>
</dbReference>
<protein>
    <submittedName>
        <fullName evidence="10">Branched-chain amino acid ABC transporter permease</fullName>
    </submittedName>
</protein>
<feature type="transmembrane region" description="Helical" evidence="9">
    <location>
        <begin position="216"/>
        <end position="242"/>
    </location>
</feature>
<dbReference type="PANTHER" id="PTHR11795:SF452">
    <property type="entry name" value="ABC TRANSPORTER PERMEASE PROTEIN"/>
    <property type="match status" value="1"/>
</dbReference>
<feature type="transmembrane region" description="Helical" evidence="9">
    <location>
        <begin position="88"/>
        <end position="110"/>
    </location>
</feature>
<proteinExistence type="inferred from homology"/>
<comment type="similarity">
    <text evidence="8">Belongs to the binding-protein-dependent transport system permease family. LivHM subfamily.</text>
</comment>
<evidence type="ECO:0000313" key="11">
    <source>
        <dbReference type="Proteomes" id="UP001499987"/>
    </source>
</evidence>
<evidence type="ECO:0000256" key="4">
    <source>
        <dbReference type="ARBA" id="ARBA00022692"/>
    </source>
</evidence>
<evidence type="ECO:0000256" key="3">
    <source>
        <dbReference type="ARBA" id="ARBA00022475"/>
    </source>
</evidence>
<evidence type="ECO:0000256" key="8">
    <source>
        <dbReference type="ARBA" id="ARBA00037998"/>
    </source>
</evidence>
<keyword evidence="4 9" id="KW-0812">Transmembrane</keyword>
<keyword evidence="7 9" id="KW-0472">Membrane</keyword>
<dbReference type="CDD" id="cd06582">
    <property type="entry name" value="TM_PBP1_LivH_like"/>
    <property type="match status" value="1"/>
</dbReference>
<evidence type="ECO:0000256" key="2">
    <source>
        <dbReference type="ARBA" id="ARBA00022448"/>
    </source>
</evidence>
<organism evidence="10 11">
    <name type="scientific">Kitasatospora arboriphila</name>
    <dbReference type="NCBI Taxonomy" id="258052"/>
    <lineage>
        <taxon>Bacteria</taxon>
        <taxon>Bacillati</taxon>
        <taxon>Actinomycetota</taxon>
        <taxon>Actinomycetes</taxon>
        <taxon>Kitasatosporales</taxon>
        <taxon>Streptomycetaceae</taxon>
        <taxon>Kitasatospora</taxon>
    </lineage>
</organism>
<evidence type="ECO:0000256" key="9">
    <source>
        <dbReference type="SAM" id="Phobius"/>
    </source>
</evidence>
<reference evidence="10 11" key="1">
    <citation type="journal article" date="2019" name="Int. J. Syst. Evol. Microbiol.">
        <title>The Global Catalogue of Microorganisms (GCM) 10K type strain sequencing project: providing services to taxonomists for standard genome sequencing and annotation.</title>
        <authorList>
            <consortium name="The Broad Institute Genomics Platform"/>
            <consortium name="The Broad Institute Genome Sequencing Center for Infectious Disease"/>
            <person name="Wu L."/>
            <person name="Ma J."/>
        </authorList>
    </citation>
    <scope>NUCLEOTIDE SEQUENCE [LARGE SCALE GENOMIC DNA]</scope>
    <source>
        <strain evidence="10 11">JCM 13002</strain>
    </source>
</reference>
<feature type="transmembrane region" description="Helical" evidence="9">
    <location>
        <begin position="6"/>
        <end position="27"/>
    </location>
</feature>
<evidence type="ECO:0000256" key="7">
    <source>
        <dbReference type="ARBA" id="ARBA00023136"/>
    </source>
</evidence>
<keyword evidence="6 9" id="KW-1133">Transmembrane helix</keyword>
<dbReference type="PANTHER" id="PTHR11795">
    <property type="entry name" value="BRANCHED-CHAIN AMINO ACID TRANSPORT SYSTEM PERMEASE PROTEIN LIVH"/>
    <property type="match status" value="1"/>
</dbReference>
<dbReference type="RefSeq" id="WP_344625208.1">
    <property type="nucleotide sequence ID" value="NZ_BAAALD010000040.1"/>
</dbReference>